<feature type="domain" description="Mon2/Sec7/BIG1-like HUS" evidence="3">
    <location>
        <begin position="200"/>
        <end position="359"/>
    </location>
</feature>
<feature type="domain" description="Mon2 C-terminal" evidence="4">
    <location>
        <begin position="905"/>
        <end position="1049"/>
    </location>
</feature>
<evidence type="ECO:0000259" key="5">
    <source>
        <dbReference type="Pfam" id="PF16213"/>
    </source>
</evidence>
<name>A0A1G4KKQ3_9SACH</name>
<dbReference type="Pfam" id="PF12783">
    <property type="entry name" value="Sec7-like_HUS"/>
    <property type="match status" value="1"/>
</dbReference>
<evidence type="ECO:0000256" key="1">
    <source>
        <dbReference type="ARBA" id="ARBA00022448"/>
    </source>
</evidence>
<sequence>MSTKIPFEKFTEQLYRELHALSAESKRRNAEIKHASDKSQEILKVVTGFDDLTRHPDFVVPFVLSCASRNAKLTTISMQCLQKLSSVKCLPSERIEDVLNAFIDSTHLAVEIQLKVLQIIPIFFKTYDYAITGKSCSKLLQCCSSLLQQPNKAPMVVGTASATLQQLINDILDRAIIPEESPTMRVAINNTDSIEVGAFRYDANRLFFDLCNLKSGSYTSQDSILNIESISEDYGLEIIESVLNNHYKLFEECADLQFILKTRAVPLFLRSISASNNFPIVIRSARCLVVLIRQEFLKVLELELEIILFLLINILSNEIESPLWKKIIALEIFQLVSRKFDLILGIFKCYDIFPDRKQILTSLLHAFQNLLNSKEYQNYLNISPVLAKGGTSVISQDNSVAKIPLIELLDKPGPSLIDQTYVVYLILSVTNQISDGIGSYAAKIYQKESENNDPDAFKAMYSSLFAALFSLHKAFLYSSTLDTPLFHSVIRAFQKISHAAGILELNDKLNECLNLFGVAAVNGCTQSSEVLTTSSADHSVNAATAVLNTISGSLIGQGQQPKEYTDEFSWSPRSIHPRAVSVFRALVSLSISLGSSFDCQNWSNFLKTWQWMAYYFDGLSRDYEGSHHNPSIVHGSQISNSDVLAAKTSISKFCESTQYYSNQSFYKLTQSLIYQASDCLKLVESQDSSDGHAPTDGQGQLSICAYNEDFFIVQLGELSRLNITRLLKESKGRPNWNLVIEYLVDVAASRRYKNESLRLCAVDVLNEIIGTAAKESTKLDSTSGFDPEALESTLLMAMAKLTEKIVVLGRSREAVHNGFIESECDIVFQVLRTLKGLLDVFGDSLKTSWDTVFSILNSPFEVIRQNSALQSSILEEDSSILDVITSKHKGMTQVSFDVFKLIFDDFLQTLPLGVFKDVIDTLSNFVRQDRDLNISFSSISQFWLIGDYLRTCISKNDRQFTDSQTSDFVKSVEQGKLVNLIRSRSDEPNGMFYGLWLYLLKTLVECTDDPRVEVKNGAIQTFFRIVDSHSSSFPPWELIIQEVMKPLLSQRLIFEEYLKSTEFIDLTLKGLVQMYSNYFTNFSETSDFVEVWELLVQYMAELLRLPSFEISFIVLSNLQSLLKALQKVPRLPNLIVLEIYEMWGSYNMVYTDSSKSTEFKRKTNYECVEELIRCYPFLHQLLSNASLLSNEKVEKTLTLLNSAARYPLLPEFSTDSQKPSSLQQAVLESVKVFELGQSSEIELLILNQISTIVALPFETRNRIEMKLGPRLSSASKKRIPSFEAISYEVCEYLTQRLKNTSDFDAQFVTSKKLLKLLKNLSVPVACKSLIGNKQGGSAALWTISSNCFYLIADKILRALNSTEIESSVSEDIQKSFMDLFIEVAIAPLKRIDPVIDGITEACDIEEFEQYRNLLLKNLRTNFPLESHLEKYMSAVWSASFFHEVDDIEDALIRESDSLHEVAAKLANFPFDEVLGSTQEQVLLSKYKTASICLRNLMEIAKFEGLGHDRLRSVCVPFMVARYAFIMRRYISDVILLNRKPIAKDRKTEVVLVLSGLKEVLDCVARTKGAPGYDGTIQNLEVLYPLVLRTIPASHKIEGLQAIVQELSLDFTKLLR</sequence>
<proteinExistence type="predicted"/>
<evidence type="ECO:0000259" key="3">
    <source>
        <dbReference type="Pfam" id="PF12783"/>
    </source>
</evidence>
<dbReference type="GO" id="GO:0005794">
    <property type="term" value="C:Golgi apparatus"/>
    <property type="evidence" value="ECO:0007669"/>
    <property type="project" value="UniProtKB-ARBA"/>
</dbReference>
<accession>A0A1G4KKQ3</accession>
<gene>
    <name evidence="6" type="ORF">LANO_0H01024G</name>
</gene>
<dbReference type="SUPFAM" id="SSF48371">
    <property type="entry name" value="ARM repeat"/>
    <property type="match status" value="1"/>
</dbReference>
<organism evidence="6 7">
    <name type="scientific">Lachancea nothofagi CBS 11611</name>
    <dbReference type="NCBI Taxonomy" id="1266666"/>
    <lineage>
        <taxon>Eukaryota</taxon>
        <taxon>Fungi</taxon>
        <taxon>Dikarya</taxon>
        <taxon>Ascomycota</taxon>
        <taxon>Saccharomycotina</taxon>
        <taxon>Saccharomycetes</taxon>
        <taxon>Saccharomycetales</taxon>
        <taxon>Saccharomycetaceae</taxon>
        <taxon>Lachancea</taxon>
    </lineage>
</organism>
<dbReference type="InterPro" id="IPR032629">
    <property type="entry name" value="DCB_dom"/>
</dbReference>
<evidence type="ECO:0000313" key="7">
    <source>
        <dbReference type="Proteomes" id="UP000189911"/>
    </source>
</evidence>
<dbReference type="Proteomes" id="UP000189911">
    <property type="component" value="Chromosome H"/>
</dbReference>
<dbReference type="OrthoDB" id="294853at2759"/>
<protein>
    <submittedName>
        <fullName evidence="6">LANO_0H01024g1_1</fullName>
    </submittedName>
</protein>
<dbReference type="InterPro" id="IPR032817">
    <property type="entry name" value="Mon2_C"/>
</dbReference>
<dbReference type="InterPro" id="IPR016024">
    <property type="entry name" value="ARM-type_fold"/>
</dbReference>
<evidence type="ECO:0000313" key="6">
    <source>
        <dbReference type="EMBL" id="SCV05144.1"/>
    </source>
</evidence>
<keyword evidence="7" id="KW-1185">Reference proteome</keyword>
<dbReference type="Pfam" id="PF16213">
    <property type="entry name" value="DCB"/>
    <property type="match status" value="1"/>
</dbReference>
<evidence type="ECO:0000259" key="4">
    <source>
        <dbReference type="Pfam" id="PF16206"/>
    </source>
</evidence>
<dbReference type="GO" id="GO:0015031">
    <property type="term" value="P:protein transport"/>
    <property type="evidence" value="ECO:0007669"/>
    <property type="project" value="UniProtKB-KW"/>
</dbReference>
<dbReference type="InterPro" id="IPR032691">
    <property type="entry name" value="Mon2/Sec7/BIG1-like_HUS"/>
</dbReference>
<feature type="domain" description="Mon2/Sec7/BIG1-like dimerisation and cyclophilin-binding" evidence="5">
    <location>
        <begin position="8"/>
        <end position="176"/>
    </location>
</feature>
<keyword evidence="2" id="KW-0653">Protein transport</keyword>
<reference evidence="7" key="1">
    <citation type="submission" date="2016-03" db="EMBL/GenBank/DDBJ databases">
        <authorList>
            <person name="Devillers Hugo."/>
        </authorList>
    </citation>
    <scope>NUCLEOTIDE SEQUENCE [LARGE SCALE GENOMIC DNA]</scope>
</reference>
<dbReference type="EMBL" id="LT598447">
    <property type="protein sequence ID" value="SCV05144.1"/>
    <property type="molecule type" value="Genomic_DNA"/>
</dbReference>
<evidence type="ECO:0000256" key="2">
    <source>
        <dbReference type="ARBA" id="ARBA00022927"/>
    </source>
</evidence>
<keyword evidence="1" id="KW-0813">Transport</keyword>
<dbReference type="Pfam" id="PF16206">
    <property type="entry name" value="Mon2_C"/>
    <property type="match status" value="1"/>
</dbReference>